<dbReference type="RefSeq" id="XP_007511695.1">
    <property type="nucleotide sequence ID" value="XM_007511633.1"/>
</dbReference>
<proteinExistence type="predicted"/>
<dbReference type="OrthoDB" id="1902922at2759"/>
<organism evidence="2 3">
    <name type="scientific">Bathycoccus prasinos</name>
    <dbReference type="NCBI Taxonomy" id="41875"/>
    <lineage>
        <taxon>Eukaryota</taxon>
        <taxon>Viridiplantae</taxon>
        <taxon>Chlorophyta</taxon>
        <taxon>Mamiellophyceae</taxon>
        <taxon>Mamiellales</taxon>
        <taxon>Bathycoccaceae</taxon>
        <taxon>Bathycoccus</taxon>
    </lineage>
</organism>
<dbReference type="EMBL" id="FO082271">
    <property type="protein sequence ID" value="CCO17816.1"/>
    <property type="molecule type" value="Genomic_DNA"/>
</dbReference>
<evidence type="ECO:0000313" key="3">
    <source>
        <dbReference type="Proteomes" id="UP000198341"/>
    </source>
</evidence>
<feature type="domain" description="CobQ/CobB/MinD/ParA nucleotide binding" evidence="1">
    <location>
        <begin position="7"/>
        <end position="303"/>
    </location>
</feature>
<dbReference type="KEGG" id="bpg:Bathy08g03920"/>
<dbReference type="Proteomes" id="UP000198341">
    <property type="component" value="Chromosome 8"/>
</dbReference>
<dbReference type="InterPro" id="IPR050678">
    <property type="entry name" value="DNA_Partitioning_ATPase"/>
</dbReference>
<dbReference type="InterPro" id="IPR027417">
    <property type="entry name" value="P-loop_NTPase"/>
</dbReference>
<dbReference type="PANTHER" id="PTHR13696">
    <property type="entry name" value="P-LOOP CONTAINING NUCLEOSIDE TRIPHOSPHATE HYDROLASE"/>
    <property type="match status" value="1"/>
</dbReference>
<gene>
    <name evidence="2" type="ORF">Bathy08g03920</name>
</gene>
<sequence>MSPTHSICFANNKGGAGKTFMAYQLACEAARAKPDSKILVVDFSIYSDISALLMGGSSRDGFGRPMKGLQVAVDAVDPDKRADALVRDLELAALRKKLRREDEEASSYGSVAAPAQQHRSIFGAYFTPSPGRIEQMKKKQEEEEIVDLTKYAAQPGKYNENVPKNLYLIAGCGQESWSLEHTQDIVMDDGSGQQDIPLWARTGDEWFPAAKEMEKAILSLPKEFDTVFVDTDHLSACVLTKLALASVKSVVVPLSFDDVDFNRLFQDVTKNALFQDVMIDMDIKNQLKARVKKMVFTRVDKTANKPTSTPRGIHSPFTPTKTTQAQMDDMAQQMWAACEHSEYIKSLFSGIEDLKPEGGSLTQTFVRKYFSTFKLVPDLAANISKMNGVPLCVMTGDTYTAASGLSGKSDAGSLTALKVELQYECQSILDDTFNAPVTAS</sequence>
<accession>K8EIG9</accession>
<dbReference type="eggNOG" id="ENOG502SAQQ">
    <property type="taxonomic scope" value="Eukaryota"/>
</dbReference>
<dbReference type="InterPro" id="IPR002586">
    <property type="entry name" value="CobQ/CobB/MinD/ParA_Nub-bd_dom"/>
</dbReference>
<protein>
    <recommendedName>
        <fullName evidence="1">CobQ/CobB/MinD/ParA nucleotide binding domain-containing protein</fullName>
    </recommendedName>
</protein>
<reference evidence="2 3" key="1">
    <citation type="submission" date="2011-10" db="EMBL/GenBank/DDBJ databases">
        <authorList>
            <person name="Genoscope - CEA"/>
        </authorList>
    </citation>
    <scope>NUCLEOTIDE SEQUENCE [LARGE SCALE GENOMIC DNA]</scope>
    <source>
        <strain evidence="2 3">RCC 1105</strain>
    </source>
</reference>
<name>K8EIG9_9CHLO</name>
<evidence type="ECO:0000259" key="1">
    <source>
        <dbReference type="Pfam" id="PF01656"/>
    </source>
</evidence>
<dbReference type="PANTHER" id="PTHR13696:SF52">
    <property type="entry name" value="PARA FAMILY PROTEIN CT_582"/>
    <property type="match status" value="1"/>
</dbReference>
<dbReference type="SUPFAM" id="SSF52540">
    <property type="entry name" value="P-loop containing nucleoside triphosphate hydrolases"/>
    <property type="match status" value="1"/>
</dbReference>
<evidence type="ECO:0000313" key="2">
    <source>
        <dbReference type="EMBL" id="CCO17816.1"/>
    </source>
</evidence>
<dbReference type="GeneID" id="19014371"/>
<dbReference type="Gene3D" id="3.40.50.300">
    <property type="entry name" value="P-loop containing nucleotide triphosphate hydrolases"/>
    <property type="match status" value="1"/>
</dbReference>
<keyword evidence="3" id="KW-1185">Reference proteome</keyword>
<dbReference type="AlphaFoldDB" id="K8EIG9"/>
<dbReference type="Pfam" id="PF01656">
    <property type="entry name" value="CbiA"/>
    <property type="match status" value="1"/>
</dbReference>